<feature type="domain" description="DUF7728" evidence="3">
    <location>
        <begin position="53"/>
        <end position="210"/>
    </location>
</feature>
<dbReference type="EMBL" id="MCFJ01000004">
    <property type="protein sequence ID" value="ORY67664.1"/>
    <property type="molecule type" value="Genomic_DNA"/>
</dbReference>
<evidence type="ECO:0000313" key="5">
    <source>
        <dbReference type="Proteomes" id="UP000193689"/>
    </source>
</evidence>
<keyword evidence="1" id="KW-0472">Membrane</keyword>
<sequence length="384" mass="41865">MQLTSLLTAAGLAVSATHAFLLPFPESTTESDVVNTLPVPFNTDVALASTVGARSLDLNCPGCPVHVHHKGKDGKAKMKTDIPSHLQLDFKIDHAYSGDRLMLNGFELYPHADPTSSTLGAKLLPDMPHRQYGKHRPGHKQHEAEPDSLGFALHVQPVAKSTENLELILVNLQIIEVGNVFIDGIPNVELKLIKSPEGGLMIGGIQTTASETTQKTPMDKQEECTTLLCKWRAMFMQQIAHLRANKHCGGRPGQQVGHVEGHRRPGHHNMHQGHRASWAQLFKNIGAHILLPIAVGIVAGVTASILGMMVGTAIIFLWRTFVRPAGHRRHHRHAHSIHKAAIKENAADDEKSGLMAHQDVDDVEAPPAYVEEGLVADKKPENDA</sequence>
<keyword evidence="5" id="KW-1185">Reference proteome</keyword>
<name>A0A1Y2E8M0_9PEZI</name>
<dbReference type="RefSeq" id="XP_040718288.1">
    <property type="nucleotide sequence ID" value="XM_040855474.1"/>
</dbReference>
<dbReference type="InParanoid" id="A0A1Y2E8M0"/>
<dbReference type="GeneID" id="63771686"/>
<keyword evidence="1" id="KW-0812">Transmembrane</keyword>
<dbReference type="AlphaFoldDB" id="A0A1Y2E8M0"/>
<evidence type="ECO:0000256" key="2">
    <source>
        <dbReference type="SAM" id="SignalP"/>
    </source>
</evidence>
<feature type="transmembrane region" description="Helical" evidence="1">
    <location>
        <begin position="289"/>
        <end position="318"/>
    </location>
</feature>
<dbReference type="PANTHER" id="PTHR40622:SF1">
    <property type="match status" value="1"/>
</dbReference>
<organism evidence="4 5">
    <name type="scientific">Pseudomassariella vexata</name>
    <dbReference type="NCBI Taxonomy" id="1141098"/>
    <lineage>
        <taxon>Eukaryota</taxon>
        <taxon>Fungi</taxon>
        <taxon>Dikarya</taxon>
        <taxon>Ascomycota</taxon>
        <taxon>Pezizomycotina</taxon>
        <taxon>Sordariomycetes</taxon>
        <taxon>Xylariomycetidae</taxon>
        <taxon>Amphisphaeriales</taxon>
        <taxon>Pseudomassariaceae</taxon>
        <taxon>Pseudomassariella</taxon>
    </lineage>
</organism>
<dbReference type="OrthoDB" id="5409353at2759"/>
<gene>
    <name evidence="4" type="ORF">BCR38DRAFT_336650</name>
</gene>
<protein>
    <recommendedName>
        <fullName evidence="3">DUF7728 domain-containing protein</fullName>
    </recommendedName>
</protein>
<dbReference type="Pfam" id="PF24854">
    <property type="entry name" value="DUF7728"/>
    <property type="match status" value="1"/>
</dbReference>
<dbReference type="Proteomes" id="UP000193689">
    <property type="component" value="Unassembled WGS sequence"/>
</dbReference>
<comment type="caution">
    <text evidence="4">The sequence shown here is derived from an EMBL/GenBank/DDBJ whole genome shotgun (WGS) entry which is preliminary data.</text>
</comment>
<keyword evidence="2" id="KW-0732">Signal</keyword>
<evidence type="ECO:0000256" key="1">
    <source>
        <dbReference type="SAM" id="Phobius"/>
    </source>
</evidence>
<reference evidence="4 5" key="1">
    <citation type="submission" date="2016-07" db="EMBL/GenBank/DDBJ databases">
        <title>Pervasive Adenine N6-methylation of Active Genes in Fungi.</title>
        <authorList>
            <consortium name="DOE Joint Genome Institute"/>
            <person name="Mondo S.J."/>
            <person name="Dannebaum R.O."/>
            <person name="Kuo R.C."/>
            <person name="Labutti K."/>
            <person name="Haridas S."/>
            <person name="Kuo A."/>
            <person name="Salamov A."/>
            <person name="Ahrendt S.R."/>
            <person name="Lipzen A."/>
            <person name="Sullivan W."/>
            <person name="Andreopoulos W.B."/>
            <person name="Clum A."/>
            <person name="Lindquist E."/>
            <person name="Daum C."/>
            <person name="Ramamoorthy G.K."/>
            <person name="Gryganskyi A."/>
            <person name="Culley D."/>
            <person name="Magnuson J.K."/>
            <person name="James T.Y."/>
            <person name="O'Malley M.A."/>
            <person name="Stajich J.E."/>
            <person name="Spatafora J.W."/>
            <person name="Visel A."/>
            <person name="Grigoriev I.V."/>
        </authorList>
    </citation>
    <scope>NUCLEOTIDE SEQUENCE [LARGE SCALE GENOMIC DNA]</scope>
    <source>
        <strain evidence="4 5">CBS 129021</strain>
    </source>
</reference>
<dbReference type="InterPro" id="IPR056145">
    <property type="entry name" value="DUF7728"/>
</dbReference>
<feature type="signal peptide" evidence="2">
    <location>
        <begin position="1"/>
        <end position="19"/>
    </location>
</feature>
<proteinExistence type="predicted"/>
<evidence type="ECO:0000259" key="3">
    <source>
        <dbReference type="Pfam" id="PF24854"/>
    </source>
</evidence>
<feature type="chain" id="PRO_5012621237" description="DUF7728 domain-containing protein" evidence="2">
    <location>
        <begin position="20"/>
        <end position="384"/>
    </location>
</feature>
<accession>A0A1Y2E8M0</accession>
<keyword evidence="1" id="KW-1133">Transmembrane helix</keyword>
<dbReference type="PANTHER" id="PTHR40622">
    <property type="match status" value="1"/>
</dbReference>
<evidence type="ECO:0000313" key="4">
    <source>
        <dbReference type="EMBL" id="ORY67664.1"/>
    </source>
</evidence>